<dbReference type="EC" id="2.7.1.72" evidence="1"/>
<name>A0A840BZD2_9HYPH</name>
<protein>
    <submittedName>
        <fullName evidence="1">Streptomycin 6-kinase</fullName>
        <ecNumber evidence="1">2.7.1.72</ecNumber>
    </submittedName>
</protein>
<dbReference type="Pfam" id="PF04655">
    <property type="entry name" value="APH_6_hur"/>
    <property type="match status" value="1"/>
</dbReference>
<dbReference type="GO" id="GO:0019748">
    <property type="term" value="P:secondary metabolic process"/>
    <property type="evidence" value="ECO:0007669"/>
    <property type="project" value="InterPro"/>
</dbReference>
<dbReference type="AlphaFoldDB" id="A0A840BZD2"/>
<dbReference type="GO" id="GO:0050300">
    <property type="term" value="F:aminoglycoside 6-kinase activity"/>
    <property type="evidence" value="ECO:0007669"/>
    <property type="project" value="UniProtKB-EC"/>
</dbReference>
<dbReference type="InterPro" id="IPR011009">
    <property type="entry name" value="Kinase-like_dom_sf"/>
</dbReference>
<dbReference type="InterPro" id="IPR006748">
    <property type="entry name" value="NH2Glyco/OHUrea_AB-resist_kin"/>
</dbReference>
<accession>A0A840BZD2</accession>
<organism evidence="1 2">
    <name type="scientific">Chelatococcus caeni</name>
    <dbReference type="NCBI Taxonomy" id="1348468"/>
    <lineage>
        <taxon>Bacteria</taxon>
        <taxon>Pseudomonadati</taxon>
        <taxon>Pseudomonadota</taxon>
        <taxon>Alphaproteobacteria</taxon>
        <taxon>Hyphomicrobiales</taxon>
        <taxon>Chelatococcaceae</taxon>
        <taxon>Chelatococcus</taxon>
    </lineage>
</organism>
<sequence>MTHTSLLLPVLQNGVPAMLKLTRDAEEVHGGRLMQWWDGDGAARVLARADGALLMERAPGSRSLLPLAVDGGDDEATRIICAVAARLHAPRGNLPDGLVPLAEWFAPLFPAARAHGGFFAHAAAAAEAVLASEREITALHGDLHHDNILDFGARGWLAIDPKRLVGERSFEYAILFCDPDLGDPAIHLARRPDIFARRLAIVSEAARIERRRLLKWILAWCGLSAAWAIGDGESAPIELAVGEMARAALAEPIAMKGG</sequence>
<proteinExistence type="predicted"/>
<evidence type="ECO:0000313" key="1">
    <source>
        <dbReference type="EMBL" id="MBB4018534.1"/>
    </source>
</evidence>
<evidence type="ECO:0000313" key="2">
    <source>
        <dbReference type="Proteomes" id="UP000577362"/>
    </source>
</evidence>
<reference evidence="1 2" key="1">
    <citation type="submission" date="2020-08" db="EMBL/GenBank/DDBJ databases">
        <title>Genomic Encyclopedia of Type Strains, Phase IV (KMG-IV): sequencing the most valuable type-strain genomes for metagenomic binning, comparative biology and taxonomic classification.</title>
        <authorList>
            <person name="Goeker M."/>
        </authorList>
    </citation>
    <scope>NUCLEOTIDE SEQUENCE [LARGE SCALE GENOMIC DNA]</scope>
    <source>
        <strain evidence="1 2">DSM 103737</strain>
    </source>
</reference>
<keyword evidence="1" id="KW-0808">Transferase</keyword>
<gene>
    <name evidence="1" type="ORF">GGR16_003581</name>
</gene>
<dbReference type="SUPFAM" id="SSF56112">
    <property type="entry name" value="Protein kinase-like (PK-like)"/>
    <property type="match status" value="1"/>
</dbReference>
<keyword evidence="1" id="KW-0418">Kinase</keyword>
<dbReference type="Proteomes" id="UP000577362">
    <property type="component" value="Unassembled WGS sequence"/>
</dbReference>
<keyword evidence="2" id="KW-1185">Reference proteome</keyword>
<comment type="caution">
    <text evidence="1">The sequence shown here is derived from an EMBL/GenBank/DDBJ whole genome shotgun (WGS) entry which is preliminary data.</text>
</comment>
<dbReference type="EMBL" id="JACIEN010000004">
    <property type="protein sequence ID" value="MBB4018534.1"/>
    <property type="molecule type" value="Genomic_DNA"/>
</dbReference>